<accession>K8PUQ0</accession>
<comment type="caution">
    <text evidence="1">The sequence shown here is derived from an EMBL/GenBank/DDBJ whole genome shotgun (WGS) entry which is preliminary data.</text>
</comment>
<reference evidence="1 2" key="1">
    <citation type="submission" date="2012-04" db="EMBL/GenBank/DDBJ databases">
        <title>The Genome Sequence of Afipia broomeae ATCC 49717.</title>
        <authorList>
            <consortium name="The Broad Institute Genome Sequencing Platform"/>
            <person name="Earl A."/>
            <person name="Ward D."/>
            <person name="Feldgarden M."/>
            <person name="Gevers D."/>
            <person name="Huys G."/>
            <person name="Walker B."/>
            <person name="Young S.K."/>
            <person name="Zeng Q."/>
            <person name="Gargeya S."/>
            <person name="Fitzgerald M."/>
            <person name="Haas B."/>
            <person name="Abouelleil A."/>
            <person name="Alvarado L."/>
            <person name="Arachchi H.M."/>
            <person name="Berlin A."/>
            <person name="Chapman S.B."/>
            <person name="Goldberg J."/>
            <person name="Griggs A."/>
            <person name="Gujja S."/>
            <person name="Hansen M."/>
            <person name="Howarth C."/>
            <person name="Imamovic A."/>
            <person name="Larimer J."/>
            <person name="McCowen C."/>
            <person name="Montmayeur A."/>
            <person name="Murphy C."/>
            <person name="Neiman D."/>
            <person name="Pearson M."/>
            <person name="Priest M."/>
            <person name="Roberts A."/>
            <person name="Saif S."/>
            <person name="Shea T."/>
            <person name="Sisk P."/>
            <person name="Sykes S."/>
            <person name="Wortman J."/>
            <person name="Nusbaum C."/>
            <person name="Birren B."/>
        </authorList>
    </citation>
    <scope>NUCLEOTIDE SEQUENCE [LARGE SCALE GENOMIC DNA]</scope>
    <source>
        <strain evidence="1 2">ATCC 49717</strain>
    </source>
</reference>
<dbReference type="HOGENOM" id="CLU_216680_1_1_5"/>
<protein>
    <submittedName>
        <fullName evidence="1">Uncharacterized protein</fullName>
    </submittedName>
</protein>
<name>K8PUQ0_9BRAD</name>
<proteinExistence type="predicted"/>
<dbReference type="PATRIC" id="fig|883078.3.peg.1247"/>
<sequence>MMDGTGGGMMWGMGLTWIVVIVVLVLAGAALAKYLSSGR</sequence>
<dbReference type="EMBL" id="AGWX01000001">
    <property type="protein sequence ID" value="EKS42118.1"/>
    <property type="molecule type" value="Genomic_DNA"/>
</dbReference>
<dbReference type="AlphaFoldDB" id="K8PUQ0"/>
<dbReference type="Proteomes" id="UP000001096">
    <property type="component" value="Unassembled WGS sequence"/>
</dbReference>
<organism evidence="1 2">
    <name type="scientific">Afipia broomeae ATCC 49717</name>
    <dbReference type="NCBI Taxonomy" id="883078"/>
    <lineage>
        <taxon>Bacteria</taxon>
        <taxon>Pseudomonadati</taxon>
        <taxon>Pseudomonadota</taxon>
        <taxon>Alphaproteobacteria</taxon>
        <taxon>Hyphomicrobiales</taxon>
        <taxon>Nitrobacteraceae</taxon>
        <taxon>Afipia</taxon>
    </lineage>
</organism>
<gene>
    <name evidence="1" type="ORF">HMPREF9695_01210</name>
</gene>
<evidence type="ECO:0000313" key="2">
    <source>
        <dbReference type="Proteomes" id="UP000001096"/>
    </source>
</evidence>
<evidence type="ECO:0000313" key="1">
    <source>
        <dbReference type="EMBL" id="EKS42118.1"/>
    </source>
</evidence>
<keyword evidence="2" id="KW-1185">Reference proteome</keyword>